<proteinExistence type="predicted"/>
<sequence length="147" mass="15236">MTSFSFPLNIRNHEPPGPEPVNLVEARVPGRYSVFVNTAKTGTAAGVTTIPLFVAPAGASFFDCIIDVITGFDNTTTNVAIGTAAVPNLLHTAISVNTTGRRSYSPTAAQLSANAIPLTADTTIVALVSIDTSTVTAGNILIHVQID</sequence>
<accession>A0A6J7X481</accession>
<dbReference type="EMBL" id="LR798334">
    <property type="protein sequence ID" value="CAB5223888.1"/>
    <property type="molecule type" value="Genomic_DNA"/>
</dbReference>
<name>A0A6J7X481_9CAUD</name>
<reference evidence="1" key="1">
    <citation type="submission" date="2020-05" db="EMBL/GenBank/DDBJ databases">
        <authorList>
            <person name="Chiriac C."/>
            <person name="Salcher M."/>
            <person name="Ghai R."/>
            <person name="Kavagutti S V."/>
        </authorList>
    </citation>
    <scope>NUCLEOTIDE SEQUENCE</scope>
</reference>
<gene>
    <name evidence="1" type="ORF">UFOVP735_14</name>
</gene>
<evidence type="ECO:0000313" key="1">
    <source>
        <dbReference type="EMBL" id="CAB5223888.1"/>
    </source>
</evidence>
<protein>
    <submittedName>
        <fullName evidence="1">Uncharacterized protein</fullName>
    </submittedName>
</protein>
<organism evidence="1">
    <name type="scientific">uncultured Caudovirales phage</name>
    <dbReference type="NCBI Taxonomy" id="2100421"/>
    <lineage>
        <taxon>Viruses</taxon>
        <taxon>Duplodnaviria</taxon>
        <taxon>Heunggongvirae</taxon>
        <taxon>Uroviricota</taxon>
        <taxon>Caudoviricetes</taxon>
        <taxon>Peduoviridae</taxon>
        <taxon>Maltschvirus</taxon>
        <taxon>Maltschvirus maltsch</taxon>
    </lineage>
</organism>